<dbReference type="SUPFAM" id="SSF69118">
    <property type="entry name" value="AhpD-like"/>
    <property type="match status" value="1"/>
</dbReference>
<comment type="caution">
    <text evidence="1">The sequence shown here is derived from an EMBL/GenBank/DDBJ whole genome shotgun (WGS) entry which is preliminary data.</text>
</comment>
<proteinExistence type="predicted"/>
<organism evidence="1 2">
    <name type="scientific">Tunturiibacter empetritectus</name>
    <dbReference type="NCBI Taxonomy" id="3069691"/>
    <lineage>
        <taxon>Bacteria</taxon>
        <taxon>Pseudomonadati</taxon>
        <taxon>Acidobacteriota</taxon>
        <taxon>Terriglobia</taxon>
        <taxon>Terriglobales</taxon>
        <taxon>Acidobacteriaceae</taxon>
        <taxon>Tunturiibacter</taxon>
    </lineage>
</organism>
<sequence length="83" mass="9468">MLQLFRPMELDMALERMIVLLVANQSDCFYAWRQNVVVAHSVGVKDEQIAALEHGPRRSRSRLALGLHLLIVISPVKDVYVHC</sequence>
<reference evidence="1" key="1">
    <citation type="submission" date="2020-08" db="EMBL/GenBank/DDBJ databases">
        <title>Genomic Encyclopedia of Type Strains, Phase IV (KMG-V): Genome sequencing to study the core and pangenomes of soil and plant-associated prokaryotes.</title>
        <authorList>
            <person name="Whitman W."/>
        </authorList>
    </citation>
    <scope>NUCLEOTIDE SEQUENCE [LARGE SCALE GENOMIC DNA]</scope>
    <source>
        <strain evidence="1">M8UP27</strain>
    </source>
</reference>
<dbReference type="EMBL" id="JACHDY010000001">
    <property type="protein sequence ID" value="MBB5315815.1"/>
    <property type="molecule type" value="Genomic_DNA"/>
</dbReference>
<dbReference type="Proteomes" id="UP000568106">
    <property type="component" value="Unassembled WGS sequence"/>
</dbReference>
<evidence type="ECO:0000313" key="2">
    <source>
        <dbReference type="Proteomes" id="UP000568106"/>
    </source>
</evidence>
<protein>
    <submittedName>
        <fullName evidence="1">Formylmethanofuran dehydrogenase subunit B</fullName>
    </submittedName>
</protein>
<gene>
    <name evidence="1" type="ORF">HDF09_000465</name>
</gene>
<dbReference type="Gene3D" id="1.20.1290.10">
    <property type="entry name" value="AhpD-like"/>
    <property type="match status" value="1"/>
</dbReference>
<keyword evidence="2" id="KW-1185">Reference proteome</keyword>
<name>A0A7W8IER6_9BACT</name>
<accession>A0A7W8IER6</accession>
<dbReference type="InterPro" id="IPR029032">
    <property type="entry name" value="AhpD-like"/>
</dbReference>
<evidence type="ECO:0000313" key="1">
    <source>
        <dbReference type="EMBL" id="MBB5315815.1"/>
    </source>
</evidence>
<dbReference type="AlphaFoldDB" id="A0A7W8IER6"/>